<dbReference type="PANTHER" id="PTHR46849">
    <property type="entry name" value="RCC1 DOMAIN-CONTAINING PROTEIN 1"/>
    <property type="match status" value="1"/>
</dbReference>
<accession>A0A6P8XUD0</accession>
<evidence type="ECO:0000256" key="1">
    <source>
        <dbReference type="PROSITE-ProRule" id="PRU00235"/>
    </source>
</evidence>
<evidence type="ECO:0000313" key="3">
    <source>
        <dbReference type="RefSeq" id="XP_034114940.1"/>
    </source>
</evidence>
<dbReference type="InterPro" id="IPR000408">
    <property type="entry name" value="Reg_chr_condens"/>
</dbReference>
<feature type="repeat" description="RCC1" evidence="1">
    <location>
        <begin position="246"/>
        <end position="319"/>
    </location>
</feature>
<dbReference type="PROSITE" id="PS00626">
    <property type="entry name" value="RCC1_2"/>
    <property type="match status" value="1"/>
</dbReference>
<dbReference type="OrthoDB" id="5370059at2759"/>
<protein>
    <submittedName>
        <fullName evidence="3">RCC1 domain-containing protein 1</fullName>
    </submittedName>
</protein>
<dbReference type="PRINTS" id="PR00633">
    <property type="entry name" value="RCCNDNSATION"/>
</dbReference>
<keyword evidence="2" id="KW-1185">Reference proteome</keyword>
<sequence length="384" mass="41924">MRRQLLFTGFNAFGQHKSSKNSDRTSGRYVALTEIQLPANATDNWLVALSWRYTAYATGSKLWLMGLLDAAPCEQLEVEAPSAIKALAVCDTHCLVLLQNGELYKLPAKLDGKLQQLSLEFPQVAQKRSIFGETKTNPNLITHIACGLYINVAISAANMVYSLPSCLHQFPQYPWRVQQLECGQEHALLLNGNGDVYSWGNGLRGQLGQVTLEVEETPQLIEALAGIKITHIAAGGWHSAAISAFGDLYTWGLNSNGQLGMRVMKPDGILKEPTVYPLPQLHDLPACCAASADGDESADQCDPVKVIAGSRHTMLMRSCGRLWATGWSAHGQLGKEPKKPAYVDAFEVVCDKASDTRAACAYKIMHYLYPKPMATQLASTKVSS</sequence>
<dbReference type="Gene3D" id="2.130.10.30">
    <property type="entry name" value="Regulator of chromosome condensation 1/beta-lactamase-inhibitor protein II"/>
    <property type="match status" value="1"/>
</dbReference>
<dbReference type="Proteomes" id="UP000515160">
    <property type="component" value="Chromosome 2R"/>
</dbReference>
<dbReference type="GeneID" id="117574983"/>
<feature type="repeat" description="RCC1" evidence="1">
    <location>
        <begin position="194"/>
        <end position="245"/>
    </location>
</feature>
<dbReference type="PROSITE" id="PS50012">
    <property type="entry name" value="RCC1_3"/>
    <property type="match status" value="2"/>
</dbReference>
<dbReference type="InterPro" id="IPR052830">
    <property type="entry name" value="RCC1_domain-containing"/>
</dbReference>
<dbReference type="Pfam" id="PF00415">
    <property type="entry name" value="RCC1"/>
    <property type="match status" value="2"/>
</dbReference>
<dbReference type="RefSeq" id="XP_034114940.1">
    <property type="nucleotide sequence ID" value="XM_034259049.2"/>
</dbReference>
<evidence type="ECO:0000313" key="2">
    <source>
        <dbReference type="Proteomes" id="UP000515160"/>
    </source>
</evidence>
<dbReference type="InterPro" id="IPR009091">
    <property type="entry name" value="RCC1/BLIP-II"/>
</dbReference>
<dbReference type="PANTHER" id="PTHR46849:SF1">
    <property type="entry name" value="RCC1 DOMAIN-CONTAINING PROTEIN 1"/>
    <property type="match status" value="1"/>
</dbReference>
<proteinExistence type="predicted"/>
<organism evidence="2 3">
    <name type="scientific">Drosophila albomicans</name>
    <name type="common">Fruit fly</name>
    <dbReference type="NCBI Taxonomy" id="7291"/>
    <lineage>
        <taxon>Eukaryota</taxon>
        <taxon>Metazoa</taxon>
        <taxon>Ecdysozoa</taxon>
        <taxon>Arthropoda</taxon>
        <taxon>Hexapoda</taxon>
        <taxon>Insecta</taxon>
        <taxon>Pterygota</taxon>
        <taxon>Neoptera</taxon>
        <taxon>Endopterygota</taxon>
        <taxon>Diptera</taxon>
        <taxon>Brachycera</taxon>
        <taxon>Muscomorpha</taxon>
        <taxon>Ephydroidea</taxon>
        <taxon>Drosophilidae</taxon>
        <taxon>Drosophila</taxon>
    </lineage>
</organism>
<reference evidence="3" key="1">
    <citation type="submission" date="2025-08" db="UniProtKB">
        <authorList>
            <consortium name="RefSeq"/>
        </authorList>
    </citation>
    <scope>IDENTIFICATION</scope>
    <source>
        <strain evidence="3">15112-1751.03</strain>
        <tissue evidence="3">Whole Adult</tissue>
    </source>
</reference>
<dbReference type="AlphaFoldDB" id="A0A6P8XUD0"/>
<gene>
    <name evidence="3" type="primary">LOC117574983</name>
</gene>
<name>A0A6P8XUD0_DROAB</name>
<dbReference type="SUPFAM" id="SSF50985">
    <property type="entry name" value="RCC1/BLIP-II"/>
    <property type="match status" value="1"/>
</dbReference>